<evidence type="ECO:0000313" key="2">
    <source>
        <dbReference type="Proteomes" id="UP000789901"/>
    </source>
</evidence>
<keyword evidence="2" id="KW-1185">Reference proteome</keyword>
<dbReference type="Proteomes" id="UP000789901">
    <property type="component" value="Unassembled WGS sequence"/>
</dbReference>
<feature type="non-terminal residue" evidence="1">
    <location>
        <position position="214"/>
    </location>
</feature>
<accession>A0ABN7VAC3</accession>
<proteinExistence type="predicted"/>
<sequence>MRNPQQQKDGADSEWKSYCCPCYYQNEQKRAGEYNNYEKVLASKQREKKEKFQQLQLLKGYLGCKKCGSKEVDAYCLHEKSRLVCQSCRMKKEELGKWLEKYGCLPINKSCADEWLKDKGHLNNCQCLEQEAQESYLLFANSLKEKGEKLKECRCVKSEKVRVSSDYYAWCEKCEVGIPAASKKRVIKNRNDPRFWGLSVKERVLCSDCLEKRK</sequence>
<reference evidence="1 2" key="1">
    <citation type="submission" date="2021-06" db="EMBL/GenBank/DDBJ databases">
        <authorList>
            <person name="Kallberg Y."/>
            <person name="Tangrot J."/>
            <person name="Rosling A."/>
        </authorList>
    </citation>
    <scope>NUCLEOTIDE SEQUENCE [LARGE SCALE GENOMIC DNA]</scope>
    <source>
        <strain evidence="1 2">120-4 pot B 10/14</strain>
    </source>
</reference>
<dbReference type="EMBL" id="CAJVQB010011778">
    <property type="protein sequence ID" value="CAG8750327.1"/>
    <property type="molecule type" value="Genomic_DNA"/>
</dbReference>
<organism evidence="1 2">
    <name type="scientific">Gigaspora margarita</name>
    <dbReference type="NCBI Taxonomy" id="4874"/>
    <lineage>
        <taxon>Eukaryota</taxon>
        <taxon>Fungi</taxon>
        <taxon>Fungi incertae sedis</taxon>
        <taxon>Mucoromycota</taxon>
        <taxon>Glomeromycotina</taxon>
        <taxon>Glomeromycetes</taxon>
        <taxon>Diversisporales</taxon>
        <taxon>Gigasporaceae</taxon>
        <taxon>Gigaspora</taxon>
    </lineage>
</organism>
<evidence type="ECO:0000313" key="1">
    <source>
        <dbReference type="EMBL" id="CAG8750327.1"/>
    </source>
</evidence>
<gene>
    <name evidence="1" type="ORF">GMARGA_LOCUS16313</name>
</gene>
<comment type="caution">
    <text evidence="1">The sequence shown here is derived from an EMBL/GenBank/DDBJ whole genome shotgun (WGS) entry which is preliminary data.</text>
</comment>
<protein>
    <submittedName>
        <fullName evidence="1">44742_t:CDS:1</fullName>
    </submittedName>
</protein>
<name>A0ABN7VAC3_GIGMA</name>